<dbReference type="GO" id="GO:0016491">
    <property type="term" value="F:oxidoreductase activity"/>
    <property type="evidence" value="ECO:0007669"/>
    <property type="project" value="InterPro"/>
</dbReference>
<dbReference type="Pfam" id="PF21349">
    <property type="entry name" value="RUBY_RBDX"/>
    <property type="match status" value="1"/>
</dbReference>
<dbReference type="InterPro" id="IPR009040">
    <property type="entry name" value="Ferritin-like_diiron"/>
</dbReference>
<evidence type="ECO:0000256" key="1">
    <source>
        <dbReference type="ARBA" id="ARBA00001965"/>
    </source>
</evidence>
<sequence>MSIYGQTKGTELEAMAKTMMQGEANGTMMYYALARLAKEQGYEDLVPLFIEAANQEAVHAGFYAVLNGKYPQDFWGLVKTLQKAETNGEAQVKAMADKVRAAGFAEAADEMEVFAKQEGHHGELMAEILARYPQAEKKEKAKKVYVCPVCGYEYEGDINSESDDWVCPLCGQPKSAFKEVK</sequence>
<dbReference type="InterPro" id="IPR009078">
    <property type="entry name" value="Ferritin-like_SF"/>
</dbReference>
<dbReference type="Gene3D" id="1.20.1260.10">
    <property type="match status" value="1"/>
</dbReference>
<evidence type="ECO:0000313" key="7">
    <source>
        <dbReference type="Proteomes" id="UP000441455"/>
    </source>
</evidence>
<reference evidence="6 7" key="1">
    <citation type="submission" date="2019-08" db="EMBL/GenBank/DDBJ databases">
        <title>In-depth cultivation of the pig gut microbiome towards novel bacterial diversity and tailored functional studies.</title>
        <authorList>
            <person name="Wylensek D."/>
            <person name="Hitch T.C.A."/>
            <person name="Clavel T."/>
        </authorList>
    </citation>
    <scope>NUCLEOTIDE SEQUENCE [LARGE SCALE GENOMIC DNA]</scope>
    <source>
        <strain evidence="6 7">WCA-389-WT-5B</strain>
    </source>
</reference>
<proteinExistence type="predicted"/>
<dbReference type="InterPro" id="IPR003251">
    <property type="entry name" value="Rr_diiron-bd_dom"/>
</dbReference>
<dbReference type="InterPro" id="IPR012347">
    <property type="entry name" value="Ferritin-like"/>
</dbReference>
<dbReference type="InterPro" id="IPR052753">
    <property type="entry name" value="Rbr2/Nigerythrin"/>
</dbReference>
<dbReference type="RefSeq" id="WP_154488634.1">
    <property type="nucleotide sequence ID" value="NZ_JAYLVM010000107.1"/>
</dbReference>
<organism evidence="6 7">
    <name type="scientific">Acidaminococcus fermentans</name>
    <dbReference type="NCBI Taxonomy" id="905"/>
    <lineage>
        <taxon>Bacteria</taxon>
        <taxon>Bacillati</taxon>
        <taxon>Bacillota</taxon>
        <taxon>Negativicutes</taxon>
        <taxon>Acidaminococcales</taxon>
        <taxon>Acidaminococcaceae</taxon>
        <taxon>Acidaminococcus</taxon>
    </lineage>
</organism>
<dbReference type="SUPFAM" id="SSF57802">
    <property type="entry name" value="Rubredoxin-like"/>
    <property type="match status" value="1"/>
</dbReference>
<dbReference type="InterPro" id="IPR048574">
    <property type="entry name" value="RUBY_RBDX"/>
</dbReference>
<comment type="cofactor">
    <cofactor evidence="1">
        <name>Fe(3+)</name>
        <dbReference type="ChEBI" id="CHEBI:29034"/>
    </cofactor>
</comment>
<feature type="domain" description="Ferritin-like diiron" evidence="5">
    <location>
        <begin position="6"/>
        <end position="136"/>
    </location>
</feature>
<evidence type="ECO:0000259" key="4">
    <source>
        <dbReference type="PROSITE" id="PS50903"/>
    </source>
</evidence>
<dbReference type="Gene3D" id="2.20.28.10">
    <property type="match status" value="1"/>
</dbReference>
<dbReference type="PROSITE" id="PS50905">
    <property type="entry name" value="FERRITIN_LIKE"/>
    <property type="match status" value="1"/>
</dbReference>
<accession>A0A6N7VMQ7</accession>
<name>A0A6N7VMQ7_ACIFE</name>
<evidence type="ECO:0000256" key="3">
    <source>
        <dbReference type="ARBA" id="ARBA00022982"/>
    </source>
</evidence>
<keyword evidence="3" id="KW-0249">Electron transport</keyword>
<keyword evidence="2" id="KW-0813">Transport</keyword>
<gene>
    <name evidence="6" type="ORF">FX155_10330</name>
</gene>
<evidence type="ECO:0000313" key="6">
    <source>
        <dbReference type="EMBL" id="MSS82984.1"/>
    </source>
</evidence>
<dbReference type="AlphaFoldDB" id="A0A6N7VMQ7"/>
<dbReference type="EMBL" id="VULN01000018">
    <property type="protein sequence ID" value="MSS82984.1"/>
    <property type="molecule type" value="Genomic_DNA"/>
</dbReference>
<feature type="domain" description="Rubredoxin-like" evidence="4">
    <location>
        <begin position="142"/>
        <end position="180"/>
    </location>
</feature>
<dbReference type="GO" id="GO:0005506">
    <property type="term" value="F:iron ion binding"/>
    <property type="evidence" value="ECO:0007669"/>
    <property type="project" value="InterPro"/>
</dbReference>
<dbReference type="CDD" id="cd00350">
    <property type="entry name" value="rubredoxin_like"/>
    <property type="match status" value="1"/>
</dbReference>
<dbReference type="OrthoDB" id="9799749at2"/>
<dbReference type="Pfam" id="PF02915">
    <property type="entry name" value="Rubrerythrin"/>
    <property type="match status" value="1"/>
</dbReference>
<comment type="caution">
    <text evidence="6">The sequence shown here is derived from an EMBL/GenBank/DDBJ whole genome shotgun (WGS) entry which is preliminary data.</text>
</comment>
<evidence type="ECO:0000256" key="2">
    <source>
        <dbReference type="ARBA" id="ARBA00022448"/>
    </source>
</evidence>
<dbReference type="Proteomes" id="UP000441455">
    <property type="component" value="Unassembled WGS sequence"/>
</dbReference>
<dbReference type="InterPro" id="IPR024934">
    <property type="entry name" value="Rubredoxin-like_dom"/>
</dbReference>
<protein>
    <submittedName>
        <fullName evidence="6">Rubrerythrin</fullName>
    </submittedName>
</protein>
<dbReference type="SUPFAM" id="SSF47240">
    <property type="entry name" value="Ferritin-like"/>
    <property type="match status" value="1"/>
</dbReference>
<dbReference type="PANTHER" id="PTHR33746">
    <property type="entry name" value="RUBRERYTHRIN"/>
    <property type="match status" value="1"/>
</dbReference>
<evidence type="ECO:0000259" key="5">
    <source>
        <dbReference type="PROSITE" id="PS50905"/>
    </source>
</evidence>
<dbReference type="PANTHER" id="PTHR33746:SF4">
    <property type="entry name" value="RUBRERYTHRIN"/>
    <property type="match status" value="1"/>
</dbReference>
<dbReference type="PROSITE" id="PS50903">
    <property type="entry name" value="RUBREDOXIN_LIKE"/>
    <property type="match status" value="1"/>
</dbReference>